<protein>
    <submittedName>
        <fullName evidence="7">Cell division protein FtsA</fullName>
    </submittedName>
</protein>
<dbReference type="InterPro" id="IPR003494">
    <property type="entry name" value="SHS2_FtsA"/>
</dbReference>
<dbReference type="SMART" id="SM00842">
    <property type="entry name" value="FtsA"/>
    <property type="match status" value="1"/>
</dbReference>
<dbReference type="InterPro" id="IPR020823">
    <property type="entry name" value="Cell_div_FtsA"/>
</dbReference>
<evidence type="ECO:0000313" key="7">
    <source>
        <dbReference type="EMBL" id="EFS21991.1"/>
    </source>
</evidence>
<evidence type="ECO:0000256" key="3">
    <source>
        <dbReference type="ARBA" id="ARBA00023136"/>
    </source>
</evidence>
<dbReference type="NCBIfam" id="TIGR01174">
    <property type="entry name" value="ftsA"/>
    <property type="match status" value="1"/>
</dbReference>
<keyword evidence="2 7" id="KW-0132">Cell division</keyword>
<keyword evidence="5" id="KW-0175">Coiled coil</keyword>
<dbReference type="Pfam" id="PF11104">
    <property type="entry name" value="PilM_2"/>
    <property type="match status" value="1"/>
</dbReference>
<dbReference type="PANTHER" id="PTHR32432">
    <property type="entry name" value="CELL DIVISION PROTEIN FTSA-RELATED"/>
    <property type="match status" value="1"/>
</dbReference>
<dbReference type="GO" id="GO:0032153">
    <property type="term" value="C:cell division site"/>
    <property type="evidence" value="ECO:0007669"/>
    <property type="project" value="TreeGrafter"/>
</dbReference>
<keyword evidence="4" id="KW-0131">Cell cycle</keyword>
<organism evidence="7 8">
    <name type="scientific">Fusobacterium gonidiaformans 3-1-5R</name>
    <dbReference type="NCBI Taxonomy" id="469605"/>
    <lineage>
        <taxon>Bacteria</taxon>
        <taxon>Fusobacteriati</taxon>
        <taxon>Fusobacteriota</taxon>
        <taxon>Fusobacteriia</taxon>
        <taxon>Fusobacteriales</taxon>
        <taxon>Fusobacteriaceae</taxon>
        <taxon>Fusobacterium</taxon>
    </lineage>
</organism>
<dbReference type="EMBL" id="GG657973">
    <property type="protein sequence ID" value="EFS21991.1"/>
    <property type="molecule type" value="Genomic_DNA"/>
</dbReference>
<reference evidence="7 8" key="1">
    <citation type="submission" date="2009-02" db="EMBL/GenBank/DDBJ databases">
        <title>The Genome Sequence of Fusobacterium sp. 3_1_5R.</title>
        <authorList>
            <consortium name="The Broad Institute Genome Sequencing Platform"/>
            <person name="Ward D."/>
            <person name="Young S.K."/>
            <person name="Kodira C.D."/>
            <person name="Zeng Q."/>
            <person name="Koehrsen M."/>
            <person name="Alvarado L."/>
            <person name="Berlin A."/>
            <person name="Borenstein D."/>
            <person name="Chen Z."/>
            <person name="Engels R."/>
            <person name="Freedman E."/>
            <person name="Gellesch M."/>
            <person name="Goldberg J."/>
            <person name="Griggs A."/>
            <person name="Gujja S."/>
            <person name="Heiman D."/>
            <person name="Hepburn T."/>
            <person name="Howarth C."/>
            <person name="Jen D."/>
            <person name="Larson L."/>
            <person name="Lewis B."/>
            <person name="Mehta T."/>
            <person name="Park D."/>
            <person name="Pearson M."/>
            <person name="Roberts A."/>
            <person name="Saif S."/>
            <person name="Shea T."/>
            <person name="Shenoy N."/>
            <person name="Sisk P."/>
            <person name="Stolte C."/>
            <person name="Sykes S."/>
            <person name="Walk T."/>
            <person name="White J."/>
            <person name="Yandava C."/>
            <person name="Allen-Vercoe E."/>
            <person name="Strauss J."/>
            <person name="Ambrose C."/>
            <person name="Lander E."/>
            <person name="Nusbaum C."/>
            <person name="Galagan J."/>
            <person name="Birren B."/>
        </authorList>
    </citation>
    <scope>NUCLEOTIDE SEQUENCE [LARGE SCALE GENOMIC DNA]</scope>
    <source>
        <strain evidence="7 8">3_1_5R</strain>
    </source>
</reference>
<dbReference type="InterPro" id="IPR050696">
    <property type="entry name" value="FtsA/MreB"/>
</dbReference>
<gene>
    <name evidence="7" type="primary">ftsA</name>
    <name evidence="7" type="ORF">FSBG_01488</name>
</gene>
<dbReference type="Proteomes" id="UP000002975">
    <property type="component" value="Unassembled WGS sequence"/>
</dbReference>
<keyword evidence="1" id="KW-1003">Cell membrane</keyword>
<dbReference type="InterPro" id="IPR005883">
    <property type="entry name" value="PilM"/>
</dbReference>
<evidence type="ECO:0000256" key="1">
    <source>
        <dbReference type="ARBA" id="ARBA00022475"/>
    </source>
</evidence>
<evidence type="ECO:0000256" key="4">
    <source>
        <dbReference type="ARBA" id="ARBA00023306"/>
    </source>
</evidence>
<dbReference type="GO" id="GO:0009898">
    <property type="term" value="C:cytoplasmic side of plasma membrane"/>
    <property type="evidence" value="ECO:0007669"/>
    <property type="project" value="TreeGrafter"/>
</dbReference>
<dbReference type="PANTHER" id="PTHR32432:SF4">
    <property type="entry name" value="CELL DIVISION PROTEIN FTSA"/>
    <property type="match status" value="1"/>
</dbReference>
<keyword evidence="8" id="KW-1185">Reference proteome</keyword>
<evidence type="ECO:0000313" key="8">
    <source>
        <dbReference type="Proteomes" id="UP000002975"/>
    </source>
</evidence>
<evidence type="ECO:0000256" key="5">
    <source>
        <dbReference type="SAM" id="Coils"/>
    </source>
</evidence>
<evidence type="ECO:0000259" key="6">
    <source>
        <dbReference type="SMART" id="SM00842"/>
    </source>
</evidence>
<dbReference type="HOGENOM" id="CLU_037850_3_2_0"/>
<keyword evidence="3" id="KW-0472">Membrane</keyword>
<dbReference type="AlphaFoldDB" id="E5BHL8"/>
<dbReference type="InterPro" id="IPR043129">
    <property type="entry name" value="ATPase_NBD"/>
</dbReference>
<proteinExistence type="predicted"/>
<name>E5BHL8_9FUSO</name>
<feature type="coiled-coil region" evidence="5">
    <location>
        <begin position="368"/>
        <end position="405"/>
    </location>
</feature>
<dbReference type="GO" id="GO:0051301">
    <property type="term" value="P:cell division"/>
    <property type="evidence" value="ECO:0007669"/>
    <property type="project" value="UniProtKB-KW"/>
</dbReference>
<sequence length="424" mass="47935">MWRTIMEDNITKLIMDIGNSHIKLLVGEVSTDFTKIKVLQYVEVPTKGMKKSVVESSDELSYAIQKALNSLDNPEHREIDKVTIGVGGKYIQSKTRKLSIEFEEREVQESDLERLYELAEECLEPEDLVLKREMYNIKINNAGIVKNPIGLVASRLEANVHLIYVDREDIEKMTDAIVEAGFDIENIYLNAYASLKSTLVDEESTKMGVALVDIGEGVTDIIISKNHKIIYSKSANLGGIHFMSDIMYLFHVSEEEAREVYSSYMKGEMGEQYISSSGKCFVKEDVEKIIDARIGDIATFILNTIQESGFTGYLGQGMVLTGGVASLDRLVGKINAQTGGIVRRKKPLPIRGLEKPEYRMATVVGLFLEAIEEEMEAQQKRIYEAMREEEVEDDLEELLEDTRSEKKSSGETFGKIKKWISYFI</sequence>
<dbReference type="SUPFAM" id="SSF53067">
    <property type="entry name" value="Actin-like ATPase domain"/>
    <property type="match status" value="2"/>
</dbReference>
<dbReference type="Gene3D" id="3.30.420.40">
    <property type="match status" value="1"/>
</dbReference>
<evidence type="ECO:0000256" key="2">
    <source>
        <dbReference type="ARBA" id="ARBA00022618"/>
    </source>
</evidence>
<accession>E5BHL8</accession>
<feature type="domain" description="SHS2" evidence="6">
    <location>
        <begin position="12"/>
        <end position="198"/>
    </location>
</feature>